<accession>A0A060PZT4</accession>
<evidence type="ECO:0000259" key="5">
    <source>
        <dbReference type="SMART" id="SM00892"/>
    </source>
</evidence>
<dbReference type="InterPro" id="IPR040255">
    <property type="entry name" value="Non-specific_endonuclease"/>
</dbReference>
<evidence type="ECO:0000256" key="2">
    <source>
        <dbReference type="PIRSR" id="PIRSR640255-2"/>
    </source>
</evidence>
<feature type="active site" description="Proton acceptor" evidence="1">
    <location>
        <position position="137"/>
    </location>
</feature>
<keyword evidence="6" id="KW-0378">Hydrolase</keyword>
<dbReference type="InterPro" id="IPR001604">
    <property type="entry name" value="Endo_G_ENPP1-like_dom"/>
</dbReference>
<dbReference type="PANTHER" id="PTHR13966">
    <property type="entry name" value="ENDONUCLEASE RELATED"/>
    <property type="match status" value="1"/>
</dbReference>
<evidence type="ECO:0000259" key="4">
    <source>
        <dbReference type="SMART" id="SM00477"/>
    </source>
</evidence>
<evidence type="ECO:0000313" key="6">
    <source>
        <dbReference type="EMBL" id="BAO97392.1"/>
    </source>
</evidence>
<dbReference type="GO" id="GO:0003676">
    <property type="term" value="F:nucleic acid binding"/>
    <property type="evidence" value="ECO:0007669"/>
    <property type="project" value="InterPro"/>
</dbReference>
<proteinExistence type="predicted"/>
<protein>
    <submittedName>
        <fullName evidence="6">Endonuclease G</fullName>
    </submittedName>
</protein>
<feature type="signal peptide" evidence="3">
    <location>
        <begin position="1"/>
        <end position="20"/>
    </location>
</feature>
<name>A0A060PZT4_HELPX</name>
<dbReference type="Gene3D" id="3.40.570.10">
    <property type="entry name" value="Extracellular Endonuclease, subunit A"/>
    <property type="match status" value="1"/>
</dbReference>
<dbReference type="SMART" id="SM00892">
    <property type="entry name" value="Endonuclease_NS"/>
    <property type="match status" value="1"/>
</dbReference>
<keyword evidence="2" id="KW-0479">Metal-binding</keyword>
<feature type="domain" description="ENPP1-3/EXOG-like endonuclease/phosphodiesterase" evidence="4">
    <location>
        <begin position="74"/>
        <end position="272"/>
    </location>
</feature>
<dbReference type="InterPro" id="IPR044929">
    <property type="entry name" value="DNA/RNA_non-sp_Endonuclease_sf"/>
</dbReference>
<dbReference type="Proteomes" id="UP000031662">
    <property type="component" value="Chromosome"/>
</dbReference>
<evidence type="ECO:0000256" key="3">
    <source>
        <dbReference type="SAM" id="SignalP"/>
    </source>
</evidence>
<dbReference type="AlphaFoldDB" id="A0A060PZT4"/>
<dbReference type="RefSeq" id="WP_041049977.1">
    <property type="nucleotide sequence ID" value="NZ_AP014523.1"/>
</dbReference>
<dbReference type="GO" id="GO:0004519">
    <property type="term" value="F:endonuclease activity"/>
    <property type="evidence" value="ECO:0007669"/>
    <property type="project" value="UniProtKB-KW"/>
</dbReference>
<gene>
    <name evidence="6" type="ORF">NY40_0369</name>
</gene>
<keyword evidence="6" id="KW-0540">Nuclease</keyword>
<dbReference type="InterPro" id="IPR044925">
    <property type="entry name" value="His-Me_finger_sf"/>
</dbReference>
<dbReference type="GO" id="GO:0046872">
    <property type="term" value="F:metal ion binding"/>
    <property type="evidence" value="ECO:0007669"/>
    <property type="project" value="UniProtKB-KW"/>
</dbReference>
<dbReference type="SMART" id="SM00477">
    <property type="entry name" value="NUC"/>
    <property type="match status" value="1"/>
</dbReference>
<feature type="domain" description="DNA/RNA non-specific endonuclease/pyrophosphatase/phosphodiesterase" evidence="5">
    <location>
        <begin position="73"/>
        <end position="272"/>
    </location>
</feature>
<dbReference type="HOGENOM" id="CLU_968994_0_0_7"/>
<sequence>MKIFKNWLCFSLIAMSWLQADMLDNFTKAINSYTAKKLNEIKDQVNGANPTKNRNTAYNANGMLINIDCKVLKNNFYSVCYSSELKNPIYGVSVLFGDLVDKNNIEKRYEFKTDTRLAKYQQATTQDYTRSGFDRGHFVANDASFDFASNPLRETYRMTNITPEAKNTNRHSVLLVEKEGRNLARKYHQVLVEELTIIKQGYRTFSSKNIAIPSGFWYHYDTSLTDSYENAKSECFYIPNDNQKYPLQEMRRDCKEYERVEKQVVFKNNKNTELNELPKYLNNAKKY</sequence>
<dbReference type="Pfam" id="PF01223">
    <property type="entry name" value="Endonuclease_NS"/>
    <property type="match status" value="1"/>
</dbReference>
<evidence type="ECO:0000256" key="1">
    <source>
        <dbReference type="PIRSR" id="PIRSR640255-1"/>
    </source>
</evidence>
<dbReference type="InterPro" id="IPR020821">
    <property type="entry name" value="ENPP1-3/EXOG-like_nuc-like"/>
</dbReference>
<dbReference type="PANTHER" id="PTHR13966:SF5">
    <property type="entry name" value="ENDONUCLEASE G, MITOCHONDRIAL"/>
    <property type="match status" value="1"/>
</dbReference>
<keyword evidence="3" id="KW-0732">Signal</keyword>
<reference evidence="6 7" key="1">
    <citation type="submission" date="2013-11" db="EMBL/GenBank/DDBJ databases">
        <title>Estimation of Helicobacter pylori bacteriophage ecology using H. pylori isolates.</title>
        <authorList>
            <person name="Uchiyama J."/>
            <person name="Takemura-Uchiyama I."/>
            <person name="Ujihara T."/>
            <person name="Matsuzaki S."/>
        </authorList>
    </citation>
    <scope>NUCLEOTIDE SEQUENCE [LARGE SCALE GENOMIC DNA]</scope>
    <source>
        <strain evidence="6 7">NY40</strain>
    </source>
</reference>
<evidence type="ECO:0000313" key="7">
    <source>
        <dbReference type="Proteomes" id="UP000031662"/>
    </source>
</evidence>
<dbReference type="SUPFAM" id="SSF54060">
    <property type="entry name" value="His-Me finger endonucleases"/>
    <property type="match status" value="1"/>
</dbReference>
<keyword evidence="6" id="KW-0255">Endonuclease</keyword>
<feature type="binding site" evidence="2">
    <location>
        <position position="169"/>
    </location>
    <ligand>
        <name>Mg(2+)</name>
        <dbReference type="ChEBI" id="CHEBI:18420"/>
        <note>catalytic</note>
    </ligand>
</feature>
<organism evidence="6 7">
    <name type="scientific">Helicobacter pylori NY40</name>
    <dbReference type="NCBI Taxonomy" id="1426844"/>
    <lineage>
        <taxon>Bacteria</taxon>
        <taxon>Pseudomonadati</taxon>
        <taxon>Campylobacterota</taxon>
        <taxon>Epsilonproteobacteria</taxon>
        <taxon>Campylobacterales</taxon>
        <taxon>Helicobacteraceae</taxon>
        <taxon>Helicobacter</taxon>
    </lineage>
</organism>
<dbReference type="GO" id="GO:0016787">
    <property type="term" value="F:hydrolase activity"/>
    <property type="evidence" value="ECO:0007669"/>
    <property type="project" value="InterPro"/>
</dbReference>
<dbReference type="EMBL" id="AP014523">
    <property type="protein sequence ID" value="BAO97392.1"/>
    <property type="molecule type" value="Genomic_DNA"/>
</dbReference>
<feature type="chain" id="PRO_5001585134" evidence="3">
    <location>
        <begin position="21"/>
        <end position="287"/>
    </location>
</feature>